<accession>A0A7K1SHT4</accession>
<protein>
    <submittedName>
        <fullName evidence="5">Helix-turn-helix domain-containing protein</fullName>
    </submittedName>
</protein>
<dbReference type="Pfam" id="PF12833">
    <property type="entry name" value="HTH_18"/>
    <property type="match status" value="1"/>
</dbReference>
<gene>
    <name evidence="5" type="ORF">GO755_25325</name>
</gene>
<dbReference type="SUPFAM" id="SSF46689">
    <property type="entry name" value="Homeodomain-like"/>
    <property type="match status" value="1"/>
</dbReference>
<dbReference type="GO" id="GO:0043565">
    <property type="term" value="F:sequence-specific DNA binding"/>
    <property type="evidence" value="ECO:0007669"/>
    <property type="project" value="InterPro"/>
</dbReference>
<dbReference type="PROSITE" id="PS01124">
    <property type="entry name" value="HTH_ARAC_FAMILY_2"/>
    <property type="match status" value="1"/>
</dbReference>
<dbReference type="InterPro" id="IPR009057">
    <property type="entry name" value="Homeodomain-like_sf"/>
</dbReference>
<dbReference type="GO" id="GO:0003700">
    <property type="term" value="F:DNA-binding transcription factor activity"/>
    <property type="evidence" value="ECO:0007669"/>
    <property type="project" value="InterPro"/>
</dbReference>
<evidence type="ECO:0000256" key="1">
    <source>
        <dbReference type="ARBA" id="ARBA00023015"/>
    </source>
</evidence>
<dbReference type="AlphaFoldDB" id="A0A7K1SHT4"/>
<dbReference type="InterPro" id="IPR018060">
    <property type="entry name" value="HTH_AraC"/>
</dbReference>
<dbReference type="PROSITE" id="PS00041">
    <property type="entry name" value="HTH_ARAC_FAMILY_1"/>
    <property type="match status" value="1"/>
</dbReference>
<comment type="caution">
    <text evidence="5">The sequence shown here is derived from an EMBL/GenBank/DDBJ whole genome shotgun (WGS) entry which is preliminary data.</text>
</comment>
<organism evidence="5 6">
    <name type="scientific">Spirosoma arboris</name>
    <dbReference type="NCBI Taxonomy" id="2682092"/>
    <lineage>
        <taxon>Bacteria</taxon>
        <taxon>Pseudomonadati</taxon>
        <taxon>Bacteroidota</taxon>
        <taxon>Cytophagia</taxon>
        <taxon>Cytophagales</taxon>
        <taxon>Cytophagaceae</taxon>
        <taxon>Spirosoma</taxon>
    </lineage>
</organism>
<feature type="domain" description="HTH araC/xylS-type" evidence="4">
    <location>
        <begin position="165"/>
        <end position="263"/>
    </location>
</feature>
<sequence>MKILKEGDHISREINSIRPGDFIVSQTLMSPDDFYGVKHYHQNAHFSFVLKGGCAEAKRDHYERPPGSITWYQAGEPHQITKVITPSYHINFELSESFFSLYSINESTVSEALKKHPLTGILMLKTYDELANPDTHSADSLRMLLLNLILGQAKLVYPGIPLWVKIVQEILNDRWTEKITLAELSLTCGIHPVTISRYFPIYFSYTLGEYCRMLKIRHAISMIRSSPTDLVSVAYACGFSDQSHFIRNFKSFTGMLPTAWQKL</sequence>
<dbReference type="PANTHER" id="PTHR46796">
    <property type="entry name" value="HTH-TYPE TRANSCRIPTIONAL ACTIVATOR RHAS-RELATED"/>
    <property type="match status" value="1"/>
</dbReference>
<evidence type="ECO:0000256" key="2">
    <source>
        <dbReference type="ARBA" id="ARBA00023125"/>
    </source>
</evidence>
<proteinExistence type="predicted"/>
<dbReference type="SMART" id="SM00342">
    <property type="entry name" value="HTH_ARAC"/>
    <property type="match status" value="1"/>
</dbReference>
<evidence type="ECO:0000313" key="5">
    <source>
        <dbReference type="EMBL" id="MVM33387.1"/>
    </source>
</evidence>
<evidence type="ECO:0000259" key="4">
    <source>
        <dbReference type="PROSITE" id="PS01124"/>
    </source>
</evidence>
<dbReference type="InterPro" id="IPR018062">
    <property type="entry name" value="HTH_AraC-typ_CS"/>
</dbReference>
<dbReference type="RefSeq" id="WP_157588107.1">
    <property type="nucleotide sequence ID" value="NZ_WPIN01000011.1"/>
</dbReference>
<reference evidence="5 6" key="1">
    <citation type="submission" date="2019-12" db="EMBL/GenBank/DDBJ databases">
        <title>Spirosoma sp. HMF4905 genome sequencing and assembly.</title>
        <authorList>
            <person name="Kang H."/>
            <person name="Cha I."/>
            <person name="Kim H."/>
            <person name="Joh K."/>
        </authorList>
    </citation>
    <scope>NUCLEOTIDE SEQUENCE [LARGE SCALE GENOMIC DNA]</scope>
    <source>
        <strain evidence="5 6">HMF4905</strain>
    </source>
</reference>
<keyword evidence="1" id="KW-0805">Transcription regulation</keyword>
<dbReference type="Proteomes" id="UP000436006">
    <property type="component" value="Unassembled WGS sequence"/>
</dbReference>
<name>A0A7K1SHT4_9BACT</name>
<evidence type="ECO:0000313" key="6">
    <source>
        <dbReference type="Proteomes" id="UP000436006"/>
    </source>
</evidence>
<keyword evidence="2" id="KW-0238">DNA-binding</keyword>
<evidence type="ECO:0000256" key="3">
    <source>
        <dbReference type="ARBA" id="ARBA00023163"/>
    </source>
</evidence>
<keyword evidence="3" id="KW-0804">Transcription</keyword>
<dbReference type="InterPro" id="IPR050204">
    <property type="entry name" value="AraC_XylS_family_regulators"/>
</dbReference>
<keyword evidence="6" id="KW-1185">Reference proteome</keyword>
<dbReference type="Gene3D" id="1.10.10.60">
    <property type="entry name" value="Homeodomain-like"/>
    <property type="match status" value="1"/>
</dbReference>
<dbReference type="EMBL" id="WPIN01000011">
    <property type="protein sequence ID" value="MVM33387.1"/>
    <property type="molecule type" value="Genomic_DNA"/>
</dbReference>